<gene>
    <name evidence="9" type="ORF">PBRA_000759</name>
    <name evidence="10" type="ORF">PLBR_LOCUS4940</name>
</gene>
<dbReference type="EMBL" id="OVEO01000008">
    <property type="protein sequence ID" value="SPQ97725.1"/>
    <property type="molecule type" value="Genomic_DNA"/>
</dbReference>
<evidence type="ECO:0000313" key="10">
    <source>
        <dbReference type="EMBL" id="SPQ97725.1"/>
    </source>
</evidence>
<evidence type="ECO:0000256" key="6">
    <source>
        <dbReference type="PROSITE-ProRule" id="PRU00221"/>
    </source>
</evidence>
<dbReference type="SUPFAM" id="SSF50978">
    <property type="entry name" value="WD40 repeat-like"/>
    <property type="match status" value="1"/>
</dbReference>
<evidence type="ECO:0000313" key="12">
    <source>
        <dbReference type="Proteomes" id="UP000290189"/>
    </source>
</evidence>
<evidence type="ECO:0000256" key="2">
    <source>
        <dbReference type="ARBA" id="ARBA00022574"/>
    </source>
</evidence>
<dbReference type="OrthoDB" id="727118at2759"/>
<feature type="domain" description="Striatin N-terminal" evidence="8">
    <location>
        <begin position="28"/>
        <end position="171"/>
    </location>
</feature>
<feature type="repeat" description="WD" evidence="6">
    <location>
        <begin position="400"/>
        <end position="439"/>
    </location>
</feature>
<feature type="repeat" description="WD" evidence="6">
    <location>
        <begin position="298"/>
        <end position="339"/>
    </location>
</feature>
<dbReference type="InterPro" id="IPR013258">
    <property type="entry name" value="Striatin_N"/>
</dbReference>
<dbReference type="CDD" id="cd00200">
    <property type="entry name" value="WD40"/>
    <property type="match status" value="1"/>
</dbReference>
<feature type="repeat" description="WD" evidence="6">
    <location>
        <begin position="346"/>
        <end position="377"/>
    </location>
</feature>
<feature type="region of interest" description="Disordered" evidence="7">
    <location>
        <begin position="433"/>
        <end position="454"/>
    </location>
</feature>
<reference evidence="9 11" key="1">
    <citation type="submission" date="2015-02" db="EMBL/GenBank/DDBJ databases">
        <authorList>
            <person name="Chooi Y.-H."/>
        </authorList>
    </citation>
    <scope>NUCLEOTIDE SEQUENCE [LARGE SCALE GENOMIC DNA]</scope>
    <source>
        <strain evidence="9">E3</strain>
    </source>
</reference>
<evidence type="ECO:0000313" key="9">
    <source>
        <dbReference type="EMBL" id="CEO97414.1"/>
    </source>
</evidence>
<geneLocation type="mitochondrion" evidence="10"/>
<dbReference type="InterPro" id="IPR001680">
    <property type="entry name" value="WD40_rpt"/>
</dbReference>
<keyword evidence="2 6" id="KW-0853">WD repeat</keyword>
<dbReference type="Gene3D" id="2.130.10.10">
    <property type="entry name" value="YVTN repeat-like/Quinoprotein amine dehydrogenase"/>
    <property type="match status" value="2"/>
</dbReference>
<accession>A0A0G4IQH5</accession>
<keyword evidence="5" id="KW-0175">Coiled coil</keyword>
<dbReference type="AlphaFoldDB" id="A0A0G4IQH5"/>
<keyword evidence="4" id="KW-0112">Calmodulin-binding</keyword>
<dbReference type="InterPro" id="IPR020472">
    <property type="entry name" value="WD40_PAC1"/>
</dbReference>
<dbReference type="PROSITE" id="PS50294">
    <property type="entry name" value="WD_REPEATS_REGION"/>
    <property type="match status" value="2"/>
</dbReference>
<dbReference type="Pfam" id="PF08232">
    <property type="entry name" value="Striatin"/>
    <property type="match status" value="1"/>
</dbReference>
<name>A0A0G4IQH5_PLABS</name>
<evidence type="ECO:0000256" key="3">
    <source>
        <dbReference type="ARBA" id="ARBA00022737"/>
    </source>
</evidence>
<feature type="repeat" description="WD" evidence="6">
    <location>
        <begin position="534"/>
        <end position="575"/>
    </location>
</feature>
<feature type="compositionally biased region" description="Acidic residues" evidence="7">
    <location>
        <begin position="236"/>
        <end position="251"/>
    </location>
</feature>
<dbReference type="SMART" id="SM00320">
    <property type="entry name" value="WD40"/>
    <property type="match status" value="6"/>
</dbReference>
<dbReference type="GO" id="GO:0005516">
    <property type="term" value="F:calmodulin binding"/>
    <property type="evidence" value="ECO:0007669"/>
    <property type="project" value="UniProtKB-KW"/>
</dbReference>
<evidence type="ECO:0000313" key="11">
    <source>
        <dbReference type="Proteomes" id="UP000039324"/>
    </source>
</evidence>
<dbReference type="Proteomes" id="UP000039324">
    <property type="component" value="Unassembled WGS sequence"/>
</dbReference>
<dbReference type="PANTHER" id="PTHR15653:SF0">
    <property type="entry name" value="CONNECTOR OF KINASE TO AP-1, ISOFORM E"/>
    <property type="match status" value="1"/>
</dbReference>
<feature type="compositionally biased region" description="Low complexity" evidence="7">
    <location>
        <begin position="119"/>
        <end position="130"/>
    </location>
</feature>
<dbReference type="InterPro" id="IPR051488">
    <property type="entry name" value="WD_repeat_striatin"/>
</dbReference>
<evidence type="ECO:0000256" key="1">
    <source>
        <dbReference type="ARBA" id="ARBA00009616"/>
    </source>
</evidence>
<dbReference type="Proteomes" id="UP000290189">
    <property type="component" value="Unassembled WGS sequence"/>
</dbReference>
<dbReference type="STRING" id="37360.A0A0G4IQH5"/>
<reference evidence="10 12" key="2">
    <citation type="submission" date="2018-03" db="EMBL/GenBank/DDBJ databases">
        <authorList>
            <person name="Fogelqvist J."/>
        </authorList>
    </citation>
    <scope>NUCLEOTIDE SEQUENCE [LARGE SCALE GENOMIC DNA]</scope>
</reference>
<dbReference type="PROSITE" id="PS50082">
    <property type="entry name" value="WD_REPEATS_2"/>
    <property type="match status" value="4"/>
</dbReference>
<sequence length="616" mass="67018">MEAQLSSGDTVLASRSLPPMVRAAIDTLIEEYARLEQTRSNWLLQEATMKAKIEAMERERAAESQVRATLSARIGMLEYALQQRQQRDTSDDSKASGKSVQFQVPPKLQRGAVSSPGINVPDENVEPVPVIRSTGSDKYKTLPSNFMSRSAKSMSPGRRMLWKYLEELGYVPDPSANKPTSGIDGQPESAPAPTVSVASVAPDVPEPVVTKPVSRNHSRKETDESVGGASDLQGDLVEDDDVGAPDATDLDETIRSPPILPKIAPVLAHPESVTDAQYSFEWTCTAPQDMSWKPKLTLLHHLDGVRSVCFHDREPVLLTGSEDGTTKLWNIDAERGARRIQPVHTYRGHSCMVTSVAIQQSTCVTASIDGALIVWDLPDLERGDPYDTHGSANKFRRAVLKGHTDAIWDVHLHGELLYSAGAEGVVHLWSVSDRGPKTSSKLRLTRSSDDSRTTAGSASVTTLACDRNKVLVAYTSGHLVQFDATTGQAVREFKQVSRLTKAVSHPIHPLLLCSSVDNTILFCDINAGTHVHRMLSHAQAVSSLSVSSDGASMMSSCHDSSIRFWDVAKRACVQDLSAHQTHRRKYGEAIHSVAYHPSQAFAASGGADCAVKVYQC</sequence>
<feature type="region of interest" description="Disordered" evidence="7">
    <location>
        <begin position="173"/>
        <end position="256"/>
    </location>
</feature>
<keyword evidence="10" id="KW-0496">Mitochondrion</keyword>
<feature type="region of interest" description="Disordered" evidence="7">
    <location>
        <begin position="82"/>
        <end position="130"/>
    </location>
</feature>
<keyword evidence="3" id="KW-0677">Repeat</keyword>
<dbReference type="InterPro" id="IPR015943">
    <property type="entry name" value="WD40/YVTN_repeat-like_dom_sf"/>
</dbReference>
<dbReference type="PANTHER" id="PTHR15653">
    <property type="entry name" value="STRIATIN"/>
    <property type="match status" value="1"/>
</dbReference>
<feature type="compositionally biased region" description="Basic and acidic residues" evidence="7">
    <location>
        <begin position="85"/>
        <end position="95"/>
    </location>
</feature>
<dbReference type="PRINTS" id="PR00320">
    <property type="entry name" value="GPROTEINBRPT"/>
</dbReference>
<evidence type="ECO:0000256" key="7">
    <source>
        <dbReference type="SAM" id="MobiDB-lite"/>
    </source>
</evidence>
<dbReference type="InterPro" id="IPR036322">
    <property type="entry name" value="WD40_repeat_dom_sf"/>
</dbReference>
<dbReference type="EMBL" id="CDSF01000079">
    <property type="protein sequence ID" value="CEO97414.1"/>
    <property type="molecule type" value="Genomic_DNA"/>
</dbReference>
<dbReference type="OMA" id="LANTEDM"/>
<evidence type="ECO:0000256" key="5">
    <source>
        <dbReference type="ARBA" id="ARBA00023054"/>
    </source>
</evidence>
<comment type="similarity">
    <text evidence="1">Belongs to the WD repeat striatin family.</text>
</comment>
<protein>
    <recommendedName>
        <fullName evidence="8">Striatin N-terminal domain-containing protein</fullName>
    </recommendedName>
</protein>
<dbReference type="InterPro" id="IPR019775">
    <property type="entry name" value="WD40_repeat_CS"/>
</dbReference>
<feature type="compositionally biased region" description="Low complexity" evidence="7">
    <location>
        <begin position="187"/>
        <end position="209"/>
    </location>
</feature>
<dbReference type="PROSITE" id="PS00678">
    <property type="entry name" value="WD_REPEATS_1"/>
    <property type="match status" value="3"/>
</dbReference>
<evidence type="ECO:0000256" key="4">
    <source>
        <dbReference type="ARBA" id="ARBA00022860"/>
    </source>
</evidence>
<dbReference type="Pfam" id="PF00400">
    <property type="entry name" value="WD40"/>
    <property type="match status" value="5"/>
</dbReference>
<dbReference type="Gene3D" id="1.20.5.300">
    <property type="match status" value="1"/>
</dbReference>
<organism evidence="9 11">
    <name type="scientific">Plasmodiophora brassicae</name>
    <name type="common">Clubroot disease agent</name>
    <dbReference type="NCBI Taxonomy" id="37360"/>
    <lineage>
        <taxon>Eukaryota</taxon>
        <taxon>Sar</taxon>
        <taxon>Rhizaria</taxon>
        <taxon>Endomyxa</taxon>
        <taxon>Phytomyxea</taxon>
        <taxon>Plasmodiophorida</taxon>
        <taxon>Plasmodiophoridae</taxon>
        <taxon>Plasmodiophora</taxon>
    </lineage>
</organism>
<evidence type="ECO:0000259" key="8">
    <source>
        <dbReference type="Pfam" id="PF08232"/>
    </source>
</evidence>
<proteinExistence type="inferred from homology"/>
<keyword evidence="11" id="KW-1185">Reference proteome</keyword>